<dbReference type="EMBL" id="JXJQ01000009">
    <property type="protein sequence ID" value="KJY60965.1"/>
    <property type="molecule type" value="Genomic_DNA"/>
</dbReference>
<organism evidence="1 2">
    <name type="scientific">Bombilactobacillus mellifer</name>
    <dbReference type="NCBI Taxonomy" id="1218492"/>
    <lineage>
        <taxon>Bacteria</taxon>
        <taxon>Bacillati</taxon>
        <taxon>Bacillota</taxon>
        <taxon>Bacilli</taxon>
        <taxon>Lactobacillales</taxon>
        <taxon>Lactobacillaceae</taxon>
        <taxon>Bombilactobacillus</taxon>
    </lineage>
</organism>
<dbReference type="RefSeq" id="WP_046316970.1">
    <property type="nucleotide sequence ID" value="NZ_JAMBJK010000012.1"/>
</dbReference>
<sequence length="140" mass="16359">MADLVILAGTKAWLQRQKPSQGILAYNRNYPSDYIVLLPVHKTTNYPTKAPYWHYASGHLQPWLPLRFDLIYLNLNTENFALLRHYYPQLPANCLCYERLKAPQSLIITDQPHLLTQISQLLQLKVEQLQATKLSYQQDH</sequence>
<keyword evidence="2" id="KW-1185">Reference proteome</keyword>
<dbReference type="Proteomes" id="UP000033558">
    <property type="component" value="Unassembled WGS sequence"/>
</dbReference>
<evidence type="ECO:0000313" key="1">
    <source>
        <dbReference type="EMBL" id="KJY60965.1"/>
    </source>
</evidence>
<dbReference type="HOGENOM" id="CLU_1832639_0_0_9"/>
<protein>
    <submittedName>
        <fullName evidence="1">Uncharacterized protein</fullName>
    </submittedName>
</protein>
<evidence type="ECO:0000313" key="2">
    <source>
        <dbReference type="Proteomes" id="UP000033558"/>
    </source>
</evidence>
<reference evidence="1 2" key="1">
    <citation type="submission" date="2015-01" db="EMBL/GenBank/DDBJ databases">
        <title>Comparative genomics of the lactic acid bacteria isolated from the honey bee gut.</title>
        <authorList>
            <person name="Ellegaard K.M."/>
            <person name="Tamarit D."/>
            <person name="Javelind E."/>
            <person name="Olofsson T."/>
            <person name="Andersson S.G."/>
            <person name="Vasquez A."/>
        </authorList>
    </citation>
    <scope>NUCLEOTIDE SEQUENCE [LARGE SCALE GENOMIC DNA]</scope>
    <source>
        <strain evidence="1 2">Bin4</strain>
    </source>
</reference>
<proteinExistence type="predicted"/>
<accession>A0A0F4LQZ2</accession>
<dbReference type="PATRIC" id="fig|1218492.5.peg.1296"/>
<dbReference type="AlphaFoldDB" id="A0A0F4LQZ2"/>
<comment type="caution">
    <text evidence="1">The sequence shown here is derived from an EMBL/GenBank/DDBJ whole genome shotgun (WGS) entry which is preliminary data.</text>
</comment>
<name>A0A0F4LQZ2_9LACO</name>
<gene>
    <name evidence="1" type="ORF">JG30_11530</name>
</gene>